<dbReference type="AlphaFoldDB" id="A0A7H2TCJ1"/>
<dbReference type="EMBL" id="CP061565">
    <property type="protein sequence ID" value="QNX09457.1"/>
    <property type="molecule type" value="Genomic_DNA"/>
</dbReference>
<reference evidence="1 2" key="2">
    <citation type="submission" date="2020-09" db="EMBL/GenBank/DDBJ databases">
        <authorList>
            <person name="Chen F.-J."/>
            <person name="Lee Y.-T."/>
        </authorList>
    </citation>
    <scope>NUCLEOTIDE SEQUENCE [LARGE SCALE GENOMIC DNA]</scope>
    <source>
        <strain evidence="1 2">AS72</strain>
    </source>
</reference>
<proteinExistence type="predicted"/>
<evidence type="ECO:0000313" key="2">
    <source>
        <dbReference type="Proteomes" id="UP000516745"/>
    </source>
</evidence>
<sequence length="214" mass="25557">MKTQYILMADIIDSREKDELILMWQFKDLVHDINYIYRNKISSPLTITLGDEFQGIISDLENLIQILFYIEEQIIKRGFIFKLRYAVSESDIDHINLNTYASYGMLSEGLIKTREALNHGKKYKSRFNFLLKNMDEKKALKLELLFSCYQAKIDSWDIKDKDIIKEYLDNNRDYKGIASVLNMYDSTIWKKLNRLDIETYINLKRLIELDFYQN</sequence>
<name>A0A7H2TCJ1_9GAMM</name>
<protein>
    <submittedName>
        <fullName evidence="1">Uncharacterized protein</fullName>
    </submittedName>
</protein>
<accession>A0A7H2TCJ1</accession>
<gene>
    <name evidence="1" type="ORF">IC795_04325</name>
</gene>
<dbReference type="Proteomes" id="UP000516745">
    <property type="component" value="Chromosome"/>
</dbReference>
<evidence type="ECO:0000313" key="1">
    <source>
        <dbReference type="EMBL" id="QNX09457.1"/>
    </source>
</evidence>
<dbReference type="Pfam" id="PF16264">
    <property type="entry name" value="SatD"/>
    <property type="match status" value="1"/>
</dbReference>
<dbReference type="InterPro" id="IPR032580">
    <property type="entry name" value="SatD"/>
</dbReference>
<organism evidence="1 2">
    <name type="scientific">Acinetobacter seifertii</name>
    <dbReference type="NCBI Taxonomy" id="1530123"/>
    <lineage>
        <taxon>Bacteria</taxon>
        <taxon>Pseudomonadati</taxon>
        <taxon>Pseudomonadota</taxon>
        <taxon>Gammaproteobacteria</taxon>
        <taxon>Moraxellales</taxon>
        <taxon>Moraxellaceae</taxon>
        <taxon>Acinetobacter</taxon>
        <taxon>Acinetobacter calcoaceticus/baumannii complex</taxon>
    </lineage>
</organism>
<reference evidence="2" key="1">
    <citation type="submission" date="2020-09" db="EMBL/GenBank/DDBJ databases">
        <title>Clinical and molecular characterization of Acinetobacter seifertii in Taiwan.</title>
        <authorList>
            <person name="Li L.-H."/>
            <person name="Yang Y.-S."/>
            <person name="Sun J.-R."/>
            <person name="Huang T.-W."/>
            <person name="Huang W.-C."/>
            <person name="Wang Y.-C."/>
            <person name="Kuo T.-H."/>
            <person name="Kuo S.-C."/>
            <person name="Chen T.-L."/>
        </authorList>
    </citation>
    <scope>NUCLEOTIDE SEQUENCE [LARGE SCALE GENOMIC DNA]</scope>
    <source>
        <strain evidence="2">AS72</strain>
    </source>
</reference>